<comment type="caution">
    <text evidence="1">The sequence shown here is derived from an EMBL/GenBank/DDBJ whole genome shotgun (WGS) entry which is preliminary data.</text>
</comment>
<accession>A0A426Y5C2</accession>
<gene>
    <name evidence="1" type="ORF">B296_00040189</name>
</gene>
<name>A0A426Y5C2_ENSVE</name>
<dbReference type="AlphaFoldDB" id="A0A426Y5C2"/>
<dbReference type="EMBL" id="AMZH03014828">
    <property type="protein sequence ID" value="RRT46979.1"/>
    <property type="molecule type" value="Genomic_DNA"/>
</dbReference>
<evidence type="ECO:0000313" key="1">
    <source>
        <dbReference type="EMBL" id="RRT46979.1"/>
    </source>
</evidence>
<dbReference type="Proteomes" id="UP000287651">
    <property type="component" value="Unassembled WGS sequence"/>
</dbReference>
<protein>
    <submittedName>
        <fullName evidence="1">Uncharacterized protein</fullName>
    </submittedName>
</protein>
<reference evidence="1 2" key="1">
    <citation type="journal article" date="2014" name="Agronomy (Basel)">
        <title>A Draft Genome Sequence for Ensete ventricosum, the Drought-Tolerant Tree Against Hunger.</title>
        <authorList>
            <person name="Harrison J."/>
            <person name="Moore K.A."/>
            <person name="Paszkiewicz K."/>
            <person name="Jones T."/>
            <person name="Grant M."/>
            <person name="Ambacheew D."/>
            <person name="Muzemil S."/>
            <person name="Studholme D.J."/>
        </authorList>
    </citation>
    <scope>NUCLEOTIDE SEQUENCE [LARGE SCALE GENOMIC DNA]</scope>
</reference>
<evidence type="ECO:0000313" key="2">
    <source>
        <dbReference type="Proteomes" id="UP000287651"/>
    </source>
</evidence>
<organism evidence="1 2">
    <name type="scientific">Ensete ventricosum</name>
    <name type="common">Abyssinian banana</name>
    <name type="synonym">Musa ensete</name>
    <dbReference type="NCBI Taxonomy" id="4639"/>
    <lineage>
        <taxon>Eukaryota</taxon>
        <taxon>Viridiplantae</taxon>
        <taxon>Streptophyta</taxon>
        <taxon>Embryophyta</taxon>
        <taxon>Tracheophyta</taxon>
        <taxon>Spermatophyta</taxon>
        <taxon>Magnoliopsida</taxon>
        <taxon>Liliopsida</taxon>
        <taxon>Zingiberales</taxon>
        <taxon>Musaceae</taxon>
        <taxon>Ensete</taxon>
    </lineage>
</organism>
<sequence>MTAKLAYARAYARNAKKKERLYYVIETETRLGSHGEMTDDRKLKAGSSVYSWRRRRWFSVVDGAVFRL</sequence>
<proteinExistence type="predicted"/>